<proteinExistence type="predicted"/>
<evidence type="ECO:0000259" key="3">
    <source>
        <dbReference type="Pfam" id="PF09557"/>
    </source>
</evidence>
<gene>
    <name evidence="4" type="ORF">JJB74_30035</name>
</gene>
<evidence type="ECO:0000313" key="4">
    <source>
        <dbReference type="EMBL" id="MBK4738873.1"/>
    </source>
</evidence>
<dbReference type="InterPro" id="IPR052948">
    <property type="entry name" value="Low_temp-induced_all0457"/>
</dbReference>
<keyword evidence="2" id="KW-0472">Membrane</keyword>
<keyword evidence="2" id="KW-0812">Transmembrane</keyword>
<feature type="transmembrane region" description="Helical" evidence="2">
    <location>
        <begin position="104"/>
        <end position="126"/>
    </location>
</feature>
<name>A0A934SZX0_9BURK</name>
<sequence length="368" mass="38480">MSAYSMPMITGIFPDRPSAERAWAELAARGYDEKDINVMMSDDTRKRHFGDDAPDTPLGNKAAEGAGIGAAIGGTLGAIIAAVAAVGTTLALPGVGLVVAGPVAAALLGAGAGGATGGLLGALLGWGIPAERARHAEAGIRGGAILLGFVPRNREDAEYFERHWEAVQVQEAAPVASASAPATAASSTVTTSASRPVSPAAADLPPSTAYDPNRADFRNETIVVKEAAEQPVVNKTARVVEEVAVGKTAAERSQQVGGTVRQTVVDVERVGGVDVGNATNAANAVDTHDAAYRVHHADNFAHRGEYERYAPAYRYGAELAGAGRHRGRSWDDIEQEARADWQARHPDKPWEDTGSAVRYGWERMMGPD</sequence>
<reference evidence="4" key="1">
    <citation type="submission" date="2021-01" db="EMBL/GenBank/DDBJ databases">
        <title>Genome sequence of strain Noviherbaspirillum sp. DKR-6.</title>
        <authorList>
            <person name="Chaudhary D.K."/>
        </authorList>
    </citation>
    <scope>NUCLEOTIDE SEQUENCE</scope>
    <source>
        <strain evidence="4">DKR-6</strain>
    </source>
</reference>
<feature type="compositionally biased region" description="Low complexity" evidence="1">
    <location>
        <begin position="187"/>
        <end position="199"/>
    </location>
</feature>
<accession>A0A934SZX0</accession>
<dbReference type="PANTHER" id="PTHR36109">
    <property type="entry name" value="MEMBRANE PROTEIN-RELATED"/>
    <property type="match status" value="1"/>
</dbReference>
<comment type="caution">
    <text evidence="4">The sequence shown here is derived from an EMBL/GenBank/DDBJ whole genome shotgun (WGS) entry which is preliminary data.</text>
</comment>
<evidence type="ECO:0000256" key="2">
    <source>
        <dbReference type="SAM" id="Phobius"/>
    </source>
</evidence>
<keyword evidence="5" id="KW-1185">Reference proteome</keyword>
<feature type="region of interest" description="Disordered" evidence="1">
    <location>
        <begin position="187"/>
        <end position="213"/>
    </location>
</feature>
<keyword evidence="2" id="KW-1133">Transmembrane helix</keyword>
<evidence type="ECO:0000256" key="1">
    <source>
        <dbReference type="SAM" id="MobiDB-lite"/>
    </source>
</evidence>
<dbReference type="Proteomes" id="UP000622890">
    <property type="component" value="Unassembled WGS sequence"/>
</dbReference>
<dbReference type="PANTHER" id="PTHR36109:SF2">
    <property type="entry name" value="MEMBRANE PROTEIN"/>
    <property type="match status" value="1"/>
</dbReference>
<dbReference type="EMBL" id="JAEPBG010000029">
    <property type="protein sequence ID" value="MBK4738873.1"/>
    <property type="molecule type" value="Genomic_DNA"/>
</dbReference>
<dbReference type="Pfam" id="PF09557">
    <property type="entry name" value="DUF2382"/>
    <property type="match status" value="1"/>
</dbReference>
<organism evidence="4 5">
    <name type="scientific">Noviherbaspirillum pedocola</name>
    <dbReference type="NCBI Taxonomy" id="2801341"/>
    <lineage>
        <taxon>Bacteria</taxon>
        <taxon>Pseudomonadati</taxon>
        <taxon>Pseudomonadota</taxon>
        <taxon>Betaproteobacteria</taxon>
        <taxon>Burkholderiales</taxon>
        <taxon>Oxalobacteraceae</taxon>
        <taxon>Noviherbaspirillum</taxon>
    </lineage>
</organism>
<feature type="transmembrane region" description="Helical" evidence="2">
    <location>
        <begin position="68"/>
        <end position="92"/>
    </location>
</feature>
<feature type="domain" description="DUF2382" evidence="3">
    <location>
        <begin position="212"/>
        <end position="267"/>
    </location>
</feature>
<dbReference type="AlphaFoldDB" id="A0A934SZX0"/>
<dbReference type="RefSeq" id="WP_200598243.1">
    <property type="nucleotide sequence ID" value="NZ_JAEPBG010000029.1"/>
</dbReference>
<evidence type="ECO:0000313" key="5">
    <source>
        <dbReference type="Proteomes" id="UP000622890"/>
    </source>
</evidence>
<dbReference type="InterPro" id="IPR019060">
    <property type="entry name" value="DUF2382"/>
</dbReference>
<protein>
    <submittedName>
        <fullName evidence="4">DUF2382 domain-containing protein</fullName>
    </submittedName>
</protein>